<dbReference type="GO" id="GO:0006264">
    <property type="term" value="P:mitochondrial DNA replication"/>
    <property type="evidence" value="ECO:0007669"/>
    <property type="project" value="TreeGrafter"/>
</dbReference>
<evidence type="ECO:0000313" key="2">
    <source>
        <dbReference type="EMBL" id="EEB15035.1"/>
    </source>
</evidence>
<dbReference type="PANTHER" id="PTHR10745">
    <property type="entry name" value="GLYCYL-TRNA SYNTHETASE/DNA POLYMERASE SUBUNIT GAMMA-2"/>
    <property type="match status" value="1"/>
</dbReference>
<protein>
    <submittedName>
        <fullName evidence="2 3">Glycyl-tRNA synthetase, putative</fullName>
    </submittedName>
</protein>
<dbReference type="SUPFAM" id="SSF52954">
    <property type="entry name" value="Class II aaRS ABD-related"/>
    <property type="match status" value="1"/>
</dbReference>
<dbReference type="HOGENOM" id="CLU_1016722_0_0_1"/>
<dbReference type="GeneID" id="8231859"/>
<dbReference type="InterPro" id="IPR004154">
    <property type="entry name" value="Anticodon-bd"/>
</dbReference>
<dbReference type="STRING" id="121224.E0VNS9"/>
<dbReference type="Proteomes" id="UP000009046">
    <property type="component" value="Unassembled WGS sequence"/>
</dbReference>
<dbReference type="EMBL" id="DS235346">
    <property type="protein sequence ID" value="EEB15035.1"/>
    <property type="molecule type" value="Genomic_DNA"/>
</dbReference>
<dbReference type="RefSeq" id="XP_002427773.1">
    <property type="nucleotide sequence ID" value="XM_002427728.1"/>
</dbReference>
<dbReference type="GO" id="GO:0005739">
    <property type="term" value="C:mitochondrion"/>
    <property type="evidence" value="ECO:0007669"/>
    <property type="project" value="TreeGrafter"/>
</dbReference>
<reference evidence="2" key="2">
    <citation type="submission" date="2007-04" db="EMBL/GenBank/DDBJ databases">
        <title>The genome of the human body louse.</title>
        <authorList>
            <consortium name="The Human Body Louse Genome Consortium"/>
            <person name="Kirkness E."/>
            <person name="Walenz B."/>
            <person name="Hass B."/>
            <person name="Bruggner R."/>
            <person name="Strausberg R."/>
        </authorList>
    </citation>
    <scope>NUCLEOTIDE SEQUENCE</scope>
    <source>
        <strain evidence="2">USDA</strain>
    </source>
</reference>
<feature type="domain" description="Anticodon-binding" evidence="1">
    <location>
        <begin position="185"/>
        <end position="254"/>
    </location>
</feature>
<accession>E0VNS9</accession>
<keyword evidence="2" id="KW-0030">Aminoacyl-tRNA synthetase</keyword>
<keyword evidence="4" id="KW-1185">Reference proteome</keyword>
<dbReference type="EMBL" id="AAZO01004004">
    <property type="status" value="NOT_ANNOTATED_CDS"/>
    <property type="molecule type" value="Genomic_DNA"/>
</dbReference>
<keyword evidence="2" id="KW-0436">Ligase</keyword>
<evidence type="ECO:0000313" key="4">
    <source>
        <dbReference type="Proteomes" id="UP000009046"/>
    </source>
</evidence>
<dbReference type="GO" id="GO:0004812">
    <property type="term" value="F:aminoacyl-tRNA ligase activity"/>
    <property type="evidence" value="ECO:0007669"/>
    <property type="project" value="UniProtKB-KW"/>
</dbReference>
<evidence type="ECO:0000259" key="1">
    <source>
        <dbReference type="Pfam" id="PF03129"/>
    </source>
</evidence>
<dbReference type="InParanoid" id="E0VNS9"/>
<dbReference type="eggNOG" id="KOG2298">
    <property type="taxonomic scope" value="Eukaryota"/>
</dbReference>
<sequence>MNSVKLIKTANQVNSQVQSMLKHFENYHFVTRSNEGILKLNFNAENLKQIIKNEWLVSNSIFCDQPAFTFPCLNSISLFKSAFSNVKSMVSAVPFSLIELNTNHLNNKSKIRLPANDVELVKNQFENGDSTILKNHTIYKAAFIFLCDAYEKLNENTDREMLRFSKALAPYKVSFAGNWITSDNVQNLRELTLLLAKKIKQLGIPVLLLPDIGQITIEKHLIRNDALGIPYTIILNNSTLKDGIITLRSRDTTLEVSHYPIISKFQKYYYYFNL</sequence>
<proteinExistence type="predicted"/>
<dbReference type="OrthoDB" id="5394539at2759"/>
<reference evidence="3" key="3">
    <citation type="submission" date="2020-05" db="UniProtKB">
        <authorList>
            <consortium name="EnsemblMetazoa"/>
        </authorList>
    </citation>
    <scope>IDENTIFICATION</scope>
    <source>
        <strain evidence="3">USDA</strain>
    </source>
</reference>
<dbReference type="AlphaFoldDB" id="E0VNS9"/>
<dbReference type="CTD" id="8231859"/>
<dbReference type="PANTHER" id="PTHR10745:SF8">
    <property type="entry name" value="DNA POLYMERASE SUBUNIT GAMMA-2, MITOCHONDRIAL"/>
    <property type="match status" value="1"/>
</dbReference>
<name>E0VNS9_PEDHC</name>
<reference evidence="2" key="1">
    <citation type="submission" date="2007-04" db="EMBL/GenBank/DDBJ databases">
        <title>Annotation of Pediculus humanus corporis strain USDA.</title>
        <authorList>
            <person name="Kirkness E."/>
            <person name="Hannick L."/>
            <person name="Hass B."/>
            <person name="Bruggner R."/>
            <person name="Lawson D."/>
            <person name="Bidwell S."/>
            <person name="Joardar V."/>
            <person name="Caler E."/>
            <person name="Walenz B."/>
            <person name="Inman J."/>
            <person name="Schobel S."/>
            <person name="Galinsky K."/>
            <person name="Amedeo P."/>
            <person name="Strausberg R."/>
        </authorList>
    </citation>
    <scope>NUCLEOTIDE SEQUENCE</scope>
    <source>
        <strain evidence="2">USDA</strain>
    </source>
</reference>
<evidence type="ECO:0000313" key="3">
    <source>
        <dbReference type="EnsemblMetazoa" id="PHUM344090-PA"/>
    </source>
</evidence>
<dbReference type="EnsemblMetazoa" id="PHUM344090-RA">
    <property type="protein sequence ID" value="PHUM344090-PA"/>
    <property type="gene ID" value="PHUM344090"/>
</dbReference>
<dbReference type="InterPro" id="IPR036621">
    <property type="entry name" value="Anticodon-bd_dom_sf"/>
</dbReference>
<dbReference type="KEGG" id="phu:Phum_PHUM344090"/>
<dbReference type="InterPro" id="IPR027031">
    <property type="entry name" value="Gly-tRNA_synthase/POLG2"/>
</dbReference>
<gene>
    <name evidence="3" type="primary">8231859</name>
    <name evidence="2" type="ORF">Phum_PHUM344090</name>
</gene>
<dbReference type="Pfam" id="PF03129">
    <property type="entry name" value="HGTP_anticodon"/>
    <property type="match status" value="1"/>
</dbReference>
<organism>
    <name type="scientific">Pediculus humanus subsp. corporis</name>
    <name type="common">Body louse</name>
    <dbReference type="NCBI Taxonomy" id="121224"/>
    <lineage>
        <taxon>Eukaryota</taxon>
        <taxon>Metazoa</taxon>
        <taxon>Ecdysozoa</taxon>
        <taxon>Arthropoda</taxon>
        <taxon>Hexapoda</taxon>
        <taxon>Insecta</taxon>
        <taxon>Pterygota</taxon>
        <taxon>Neoptera</taxon>
        <taxon>Paraneoptera</taxon>
        <taxon>Psocodea</taxon>
        <taxon>Troctomorpha</taxon>
        <taxon>Phthiraptera</taxon>
        <taxon>Anoplura</taxon>
        <taxon>Pediculidae</taxon>
        <taxon>Pediculus</taxon>
    </lineage>
</organism>
<dbReference type="VEuPathDB" id="VectorBase:PHUM344090"/>
<dbReference type="Gene3D" id="3.40.50.800">
    <property type="entry name" value="Anticodon-binding domain"/>
    <property type="match status" value="1"/>
</dbReference>